<gene>
    <name evidence="6" type="ORF">GCU85_08540</name>
</gene>
<accession>A0A6N7EW39</accession>
<dbReference type="RefSeq" id="WP_152810765.1">
    <property type="nucleotide sequence ID" value="NZ_WHNW01000011.1"/>
</dbReference>
<dbReference type="InParanoid" id="A0A6N7EW39"/>
<feature type="active site" description="Proton acceptor" evidence="4">
    <location>
        <position position="171"/>
    </location>
</feature>
<dbReference type="NCBIfam" id="NF005602">
    <property type="entry name" value="PRK07338.1"/>
    <property type="match status" value="1"/>
</dbReference>
<dbReference type="Proteomes" id="UP000471298">
    <property type="component" value="Unassembled WGS sequence"/>
</dbReference>
<feature type="domain" description="Peptidase M20 dimerisation" evidence="5">
    <location>
        <begin position="207"/>
        <end position="304"/>
    </location>
</feature>
<reference evidence="6 7" key="1">
    <citation type="submission" date="2019-10" db="EMBL/GenBank/DDBJ databases">
        <title>Cardiobacteriales fam. a chemoheterotrophic member of the order Cardiobacteriales, and proposal of Cardiobacteriales fam. nov.</title>
        <authorList>
            <person name="Wang C."/>
        </authorList>
    </citation>
    <scope>NUCLEOTIDE SEQUENCE [LARGE SCALE GENOMIC DNA]</scope>
    <source>
        <strain evidence="6 7">ML27</strain>
    </source>
</reference>
<dbReference type="PANTHER" id="PTHR43808">
    <property type="entry name" value="ACETYLORNITHINE DEACETYLASE"/>
    <property type="match status" value="1"/>
</dbReference>
<dbReference type="PIRSF" id="PIRSF037238">
    <property type="entry name" value="Carboxypeptidase_G2"/>
    <property type="match status" value="1"/>
</dbReference>
<sequence>MKKLTLPQETNDLLAWIDRQQKSLVDTLVDWANINSGSTHIAGIDRYRDKLAHAFAPLLTPSDYSATVALPPLAQINDHGECIQTPITDGLLIRKRPELTNRVLLCGHLDTVYPENHPFQTCQFIDNNTLNGPGVADMKGGILVMLTALQAFEQHLSAKNIGWDVYLSPDEEIGSQSSASVFPQFSGHAFGLIYEPSLPGGEFVGQRKGSGNFTIVVKGKAAHAGRAFYDGRNAIAKLASLVHDLHQLNDPNQTTTLNIGTIQGGQALNVVPDLAIARFNIRVESDTAATQVLQQVDALIQRHSDSDYQIERHGKMTRPAKPMDSKQQSLFTALQQVNEHLGLSTQVIATGGCCDGNNLKALGLANIDTLGVRGGNIHSDSEYVLLDSLSERSKISTLLLLGYANQWFNLDSS</sequence>
<evidence type="ECO:0000256" key="3">
    <source>
        <dbReference type="ARBA" id="ARBA00023285"/>
    </source>
</evidence>
<dbReference type="GO" id="GO:0016787">
    <property type="term" value="F:hydrolase activity"/>
    <property type="evidence" value="ECO:0007669"/>
    <property type="project" value="UniProtKB-KW"/>
</dbReference>
<evidence type="ECO:0000313" key="7">
    <source>
        <dbReference type="Proteomes" id="UP000471298"/>
    </source>
</evidence>
<proteinExistence type="predicted"/>
<evidence type="ECO:0000313" key="6">
    <source>
        <dbReference type="EMBL" id="MPV86771.1"/>
    </source>
</evidence>
<dbReference type="InterPro" id="IPR050072">
    <property type="entry name" value="Peptidase_M20A"/>
</dbReference>
<dbReference type="AlphaFoldDB" id="A0A6N7EW39"/>
<dbReference type="InterPro" id="IPR002933">
    <property type="entry name" value="Peptidase_M20"/>
</dbReference>
<evidence type="ECO:0000256" key="1">
    <source>
        <dbReference type="ARBA" id="ARBA00022723"/>
    </source>
</evidence>
<keyword evidence="1" id="KW-0479">Metal-binding</keyword>
<keyword evidence="7" id="KW-1185">Reference proteome</keyword>
<dbReference type="Gene3D" id="3.40.630.10">
    <property type="entry name" value="Zn peptidases"/>
    <property type="match status" value="1"/>
</dbReference>
<keyword evidence="2 6" id="KW-0378">Hydrolase</keyword>
<evidence type="ECO:0000259" key="5">
    <source>
        <dbReference type="Pfam" id="PF07687"/>
    </source>
</evidence>
<comment type="caution">
    <text evidence="6">The sequence shown here is derived from an EMBL/GenBank/DDBJ whole genome shotgun (WGS) entry which is preliminary data.</text>
</comment>
<dbReference type="SUPFAM" id="SSF53187">
    <property type="entry name" value="Zn-dependent exopeptidases"/>
    <property type="match status" value="1"/>
</dbReference>
<organism evidence="6 7">
    <name type="scientific">Ostreibacterium oceani</name>
    <dbReference type="NCBI Taxonomy" id="2654998"/>
    <lineage>
        <taxon>Bacteria</taxon>
        <taxon>Pseudomonadati</taxon>
        <taxon>Pseudomonadota</taxon>
        <taxon>Gammaproteobacteria</taxon>
        <taxon>Cardiobacteriales</taxon>
        <taxon>Ostreibacteriaceae</taxon>
        <taxon>Ostreibacterium</taxon>
    </lineage>
</organism>
<protein>
    <submittedName>
        <fullName evidence="6">Hydrolase</fullName>
    </submittedName>
</protein>
<dbReference type="Pfam" id="PF01546">
    <property type="entry name" value="Peptidase_M20"/>
    <property type="match status" value="1"/>
</dbReference>
<dbReference type="InterPro" id="IPR036264">
    <property type="entry name" value="Bact_exopeptidase_dim_dom"/>
</dbReference>
<dbReference type="PANTHER" id="PTHR43808:SF9">
    <property type="entry name" value="BLL0789 PROTEIN"/>
    <property type="match status" value="1"/>
</dbReference>
<dbReference type="InterPro" id="IPR011650">
    <property type="entry name" value="Peptidase_M20_dimer"/>
</dbReference>
<dbReference type="GO" id="GO:0046872">
    <property type="term" value="F:metal ion binding"/>
    <property type="evidence" value="ECO:0007669"/>
    <property type="project" value="UniProtKB-KW"/>
</dbReference>
<dbReference type="Pfam" id="PF07687">
    <property type="entry name" value="M20_dimer"/>
    <property type="match status" value="1"/>
</dbReference>
<keyword evidence="3" id="KW-0170">Cobalt</keyword>
<dbReference type="Gene3D" id="3.30.70.360">
    <property type="match status" value="1"/>
</dbReference>
<name>A0A6N7EW39_9GAMM</name>
<dbReference type="EMBL" id="WHNW01000011">
    <property type="protein sequence ID" value="MPV86771.1"/>
    <property type="molecule type" value="Genomic_DNA"/>
</dbReference>
<feature type="active site" evidence="4">
    <location>
        <position position="110"/>
    </location>
</feature>
<evidence type="ECO:0000256" key="4">
    <source>
        <dbReference type="PIRSR" id="PIRSR037238-1"/>
    </source>
</evidence>
<evidence type="ECO:0000256" key="2">
    <source>
        <dbReference type="ARBA" id="ARBA00022801"/>
    </source>
</evidence>
<dbReference type="InterPro" id="IPR017150">
    <property type="entry name" value="Pept_M20_glutamate_carboxypep"/>
</dbReference>
<dbReference type="CDD" id="cd03885">
    <property type="entry name" value="M20_CPDG2"/>
    <property type="match status" value="1"/>
</dbReference>
<dbReference type="SUPFAM" id="SSF55031">
    <property type="entry name" value="Bacterial exopeptidase dimerisation domain"/>
    <property type="match status" value="1"/>
</dbReference>